<feature type="compositionally biased region" description="Basic and acidic residues" evidence="1">
    <location>
        <begin position="175"/>
        <end position="190"/>
    </location>
</feature>
<feature type="compositionally biased region" description="Low complexity" evidence="1">
    <location>
        <begin position="1303"/>
        <end position="1312"/>
    </location>
</feature>
<feature type="compositionally biased region" description="Polar residues" evidence="1">
    <location>
        <begin position="41"/>
        <end position="54"/>
    </location>
</feature>
<feature type="compositionally biased region" description="Low complexity" evidence="1">
    <location>
        <begin position="879"/>
        <end position="895"/>
    </location>
</feature>
<dbReference type="EMBL" id="JAABOA010003096">
    <property type="protein sequence ID" value="KAF9579045.1"/>
    <property type="molecule type" value="Genomic_DNA"/>
</dbReference>
<feature type="compositionally biased region" description="Basic and acidic residues" evidence="1">
    <location>
        <begin position="1138"/>
        <end position="1152"/>
    </location>
</feature>
<feature type="compositionally biased region" description="Polar residues" evidence="1">
    <location>
        <begin position="209"/>
        <end position="220"/>
    </location>
</feature>
<feature type="region of interest" description="Disordered" evidence="1">
    <location>
        <begin position="847"/>
        <end position="946"/>
    </location>
</feature>
<keyword evidence="3" id="KW-1185">Reference proteome</keyword>
<feature type="non-terminal residue" evidence="2">
    <location>
        <position position="1346"/>
    </location>
</feature>
<feature type="compositionally biased region" description="Polar residues" evidence="1">
    <location>
        <begin position="136"/>
        <end position="149"/>
    </location>
</feature>
<organism evidence="2 3">
    <name type="scientific">Lunasporangiospora selenospora</name>
    <dbReference type="NCBI Taxonomy" id="979761"/>
    <lineage>
        <taxon>Eukaryota</taxon>
        <taxon>Fungi</taxon>
        <taxon>Fungi incertae sedis</taxon>
        <taxon>Mucoromycota</taxon>
        <taxon>Mortierellomycotina</taxon>
        <taxon>Mortierellomycetes</taxon>
        <taxon>Mortierellales</taxon>
        <taxon>Mortierellaceae</taxon>
        <taxon>Lunasporangiospora</taxon>
    </lineage>
</organism>
<feature type="region of interest" description="Disordered" evidence="1">
    <location>
        <begin position="1164"/>
        <end position="1190"/>
    </location>
</feature>
<accession>A0A9P6FNS0</accession>
<feature type="compositionally biased region" description="Basic residues" evidence="1">
    <location>
        <begin position="1336"/>
        <end position="1346"/>
    </location>
</feature>
<evidence type="ECO:0000313" key="3">
    <source>
        <dbReference type="Proteomes" id="UP000780801"/>
    </source>
</evidence>
<feature type="compositionally biased region" description="Basic residues" evidence="1">
    <location>
        <begin position="337"/>
        <end position="347"/>
    </location>
</feature>
<feature type="region of interest" description="Disordered" evidence="1">
    <location>
        <begin position="1094"/>
        <end position="1152"/>
    </location>
</feature>
<feature type="region of interest" description="Disordered" evidence="1">
    <location>
        <begin position="115"/>
        <end position="227"/>
    </location>
</feature>
<evidence type="ECO:0000313" key="2">
    <source>
        <dbReference type="EMBL" id="KAF9579045.1"/>
    </source>
</evidence>
<feature type="compositionally biased region" description="Basic and acidic residues" evidence="1">
    <location>
        <begin position="393"/>
        <end position="405"/>
    </location>
</feature>
<protein>
    <submittedName>
        <fullName evidence="2">Uncharacterized protein</fullName>
    </submittedName>
</protein>
<comment type="caution">
    <text evidence="2">The sequence shown here is derived from an EMBL/GenBank/DDBJ whole genome shotgun (WGS) entry which is preliminary data.</text>
</comment>
<feature type="compositionally biased region" description="Polar residues" evidence="1">
    <location>
        <begin position="1265"/>
        <end position="1280"/>
    </location>
</feature>
<feature type="compositionally biased region" description="Polar residues" evidence="1">
    <location>
        <begin position="963"/>
        <end position="982"/>
    </location>
</feature>
<feature type="compositionally biased region" description="Polar residues" evidence="1">
    <location>
        <begin position="1"/>
        <end position="10"/>
    </location>
</feature>
<name>A0A9P6FNS0_9FUNG</name>
<feature type="compositionally biased region" description="Low complexity" evidence="1">
    <location>
        <begin position="156"/>
        <end position="166"/>
    </location>
</feature>
<proteinExistence type="predicted"/>
<feature type="region of interest" description="Disordered" evidence="1">
    <location>
        <begin position="1224"/>
        <end position="1346"/>
    </location>
</feature>
<feature type="region of interest" description="Disordered" evidence="1">
    <location>
        <begin position="457"/>
        <end position="493"/>
    </location>
</feature>
<dbReference type="OrthoDB" id="2444153at2759"/>
<sequence length="1346" mass="146229">PNDPATQVASETPAEGCSDLRPQAIDSIDYTSNDERRYRYSHQSTSTGVSNTSFGLPPVLPDTSFSVGSAGDFGQGSAYPIHRNGSRGDLQSSENVSMISCKGASGQAGLPAVPHLHTEEDRSSRTSSLRVKIKTRMQNTLASIRSSSNLREKARAQAQAQNSAQQETAVLSGAESKDTTESSSKNRQDADFWTFTRGLPESGAIIPVSPNNNKTKTSPSKRPPIPWAEIHTSRPISTLEQTQLQQQQFEGGDLQMSSPKQQDLDTVMVSPEMPSLHDVVIGEDPDDETDSDGSIDIIMPGDYDDYTQFAEMPLKMRKKMIAAAQRSGAGDPQSLLKSKRPHPMKRFLTKDKNKKREESGAGGDDVAAVEPTSASGISNEASNLRKNSKKRPKDQDSIEGKRGQEPNKMVKGNSEEPFEWKRAFLKSLHLGRGHKSNPNAGAHTTTAQLTGLQELPVGEAGSSGTQGAITRLQRSDSIQSVRSRSLATSTHPGLLATTLAKPVNPVVRRETLEMAMMRRRRQSGSNGGMARSGADIFLGNDALPLSNALPGSLGSNNGYLRVPGSADGASTRTSTNITNTFTSFTFELANVEHAHAIVSNSAVPGLFNFKRHEIRSMTMSLGGLIPLETEQEFKGFDSDGDAMSGYTGDADVSMEEINFRRRASMGEPDSSKTLSAQALAAAGDEVLQSTPVGREKGKEKYLELGSAETAPHRRMSSDYDFDSDDVPDLPTSNRTRETFKSGQSRSPSLREYCQGGDTLGQVPQESLRMPRRVGPGPSPGLSRKPSRLFISTNASALGSNGSSASSAVSSLGPLSTEKEDKIFAREQSQHSMLPHSRQQALITRNGGSIPTIATGHEPSATFQPLLDSSPSFVGHRRQGSLTQQQQQHLRQTSQSPSSHLYDQYPHLRGSGNRSHHHQQYSSGDTLIPHIHNKNFSTGSTMSAASSATLNSPRLMVPGQHQSYLSRHGFTSPSSASATQGLSSRLGPGFDDADRSRGVAARSTTPEQSQLLALLTPSGTPLKEFDPSRDFEPSTPKDLQAMDFEALLAAAEREQAAGGRRRPLRDENNVDDRAVDFGHQERTLKKKCSEPLGSMLLPSPFEDEDGSAMRKRRSVPRLGSRRSQIFRDNGSSTVNPYPLDKEEKDLGRERLKERERQRIAERWARENEALTQNQESNVFESSKTMQSLPSSRTFKSALSGQLASAAVNAAASKTLTALEEQKQKLEVTPFPSTPLTPGPQIKSSTSRERVPGLQMQAKKQLPPSPSAQMNQALRKQQSVLESIQPKEIKSTMNASADRDRHDMSSSYGSSYTSVIRVSRNDGEAANSNRGIQFGPPRPKRVMKKKMS</sequence>
<feature type="compositionally biased region" description="Polar residues" evidence="1">
    <location>
        <begin position="372"/>
        <end position="385"/>
    </location>
</feature>
<feature type="region of interest" description="Disordered" evidence="1">
    <location>
        <begin position="689"/>
        <end position="786"/>
    </location>
</feature>
<feature type="region of interest" description="Disordered" evidence="1">
    <location>
        <begin position="963"/>
        <end position="1007"/>
    </location>
</feature>
<feature type="compositionally biased region" description="Polar residues" evidence="1">
    <location>
        <begin position="860"/>
        <end position="871"/>
    </location>
</feature>
<gene>
    <name evidence="2" type="ORF">BGW38_004865</name>
</gene>
<feature type="compositionally biased region" description="Polar residues" evidence="1">
    <location>
        <begin position="475"/>
        <end position="491"/>
    </location>
</feature>
<feature type="compositionally biased region" description="Basic and acidic residues" evidence="1">
    <location>
        <begin position="693"/>
        <end position="702"/>
    </location>
</feature>
<feature type="region of interest" description="Disordered" evidence="1">
    <location>
        <begin position="1"/>
        <end position="55"/>
    </location>
</feature>
<dbReference type="Proteomes" id="UP000780801">
    <property type="component" value="Unassembled WGS sequence"/>
</dbReference>
<feature type="compositionally biased region" description="Low complexity" evidence="1">
    <location>
        <begin position="936"/>
        <end position="946"/>
    </location>
</feature>
<feature type="compositionally biased region" description="Basic and acidic residues" evidence="1">
    <location>
        <begin position="348"/>
        <end position="359"/>
    </location>
</feature>
<feature type="compositionally biased region" description="Polar residues" evidence="1">
    <location>
        <begin position="1168"/>
        <end position="1190"/>
    </location>
</feature>
<reference evidence="2" key="1">
    <citation type="journal article" date="2020" name="Fungal Divers.">
        <title>Resolving the Mortierellaceae phylogeny through synthesis of multi-gene phylogenetics and phylogenomics.</title>
        <authorList>
            <person name="Vandepol N."/>
            <person name="Liber J."/>
            <person name="Desiro A."/>
            <person name="Na H."/>
            <person name="Kennedy M."/>
            <person name="Barry K."/>
            <person name="Grigoriev I.V."/>
            <person name="Miller A.N."/>
            <person name="O'Donnell K."/>
            <person name="Stajich J.E."/>
            <person name="Bonito G."/>
        </authorList>
    </citation>
    <scope>NUCLEOTIDE SEQUENCE</scope>
    <source>
        <strain evidence="2">KOD1015</strain>
    </source>
</reference>
<evidence type="ECO:0000256" key="1">
    <source>
        <dbReference type="SAM" id="MobiDB-lite"/>
    </source>
</evidence>
<feature type="region of interest" description="Disordered" evidence="1">
    <location>
        <begin position="321"/>
        <end position="418"/>
    </location>
</feature>
<feature type="non-terminal residue" evidence="2">
    <location>
        <position position="1"/>
    </location>
</feature>